<accession>X1CDF4</accession>
<name>X1CDF4_9ZZZZ</name>
<evidence type="ECO:0000313" key="2">
    <source>
        <dbReference type="EMBL" id="GAG82281.1"/>
    </source>
</evidence>
<dbReference type="EMBL" id="BART01009889">
    <property type="protein sequence ID" value="GAG82281.1"/>
    <property type="molecule type" value="Genomic_DNA"/>
</dbReference>
<comment type="caution">
    <text evidence="2">The sequence shown here is derived from an EMBL/GenBank/DDBJ whole genome shotgun (WGS) entry which is preliminary data.</text>
</comment>
<dbReference type="Pfam" id="PF13635">
    <property type="entry name" value="DUF4143"/>
    <property type="match status" value="1"/>
</dbReference>
<dbReference type="InterPro" id="IPR025420">
    <property type="entry name" value="DUF4143"/>
</dbReference>
<dbReference type="AlphaFoldDB" id="X1CDF4"/>
<evidence type="ECO:0000259" key="1">
    <source>
        <dbReference type="Pfam" id="PF13635"/>
    </source>
</evidence>
<gene>
    <name evidence="2" type="ORF">S01H4_21748</name>
</gene>
<feature type="domain" description="DUF4143" evidence="1">
    <location>
        <begin position="35"/>
        <end position="196"/>
    </location>
</feature>
<protein>
    <recommendedName>
        <fullName evidence="1">DUF4143 domain-containing protein</fullName>
    </recommendedName>
</protein>
<reference evidence="2" key="1">
    <citation type="journal article" date="2014" name="Front. Microbiol.">
        <title>High frequency of phylogenetically diverse reductive dehalogenase-homologous genes in deep subseafloor sedimentary metagenomes.</title>
        <authorList>
            <person name="Kawai M."/>
            <person name="Futagami T."/>
            <person name="Toyoda A."/>
            <person name="Takaki Y."/>
            <person name="Nishi S."/>
            <person name="Hori S."/>
            <person name="Arai W."/>
            <person name="Tsubouchi T."/>
            <person name="Morono Y."/>
            <person name="Uchiyama I."/>
            <person name="Ito T."/>
            <person name="Fujiyama A."/>
            <person name="Inagaki F."/>
            <person name="Takami H."/>
        </authorList>
    </citation>
    <scope>NUCLEOTIDE SEQUENCE</scope>
    <source>
        <strain evidence="2">Expedition CK06-06</strain>
    </source>
</reference>
<sequence>MRFAHTTQIFAKREDGDFKKIRVIQEEILTAYTIDFSKYSTKSEAIKINSIWNAIAAQLAKENKKFKFSEISKNARARDYNVAIQWLVDTGLVYKSYNIKTPKLPLSGYKEDNIFKLFLLDVGLLSALLNVSQRTIVEGNRLFSEYNGAFVENYVAQELIANNHKELYYWTKNSSAEVDFIIPYNEEIFPLEVKAGISKRKKSLRIYGKKYNPPILSRSTLMNFKKDDNIGNYPLYAVSLFPGISR</sequence>
<organism evidence="2">
    <name type="scientific">marine sediment metagenome</name>
    <dbReference type="NCBI Taxonomy" id="412755"/>
    <lineage>
        <taxon>unclassified sequences</taxon>
        <taxon>metagenomes</taxon>
        <taxon>ecological metagenomes</taxon>
    </lineage>
</organism>
<dbReference type="PANTHER" id="PTHR33295">
    <property type="entry name" value="ATPASE"/>
    <property type="match status" value="1"/>
</dbReference>
<dbReference type="PANTHER" id="PTHR33295:SF7">
    <property type="entry name" value="ATPASE"/>
    <property type="match status" value="1"/>
</dbReference>
<proteinExistence type="predicted"/>